<protein>
    <submittedName>
        <fullName evidence="1">Uncharacterized protein</fullName>
    </submittedName>
</protein>
<sequence>MKKFLILCCLLIILAPVTLYQLEKYEQKKQIETLTDLVDVGMNINVARSKLEKNGFQVGREHYPTGKENHGVVHIKIFKKFGLIDNASELFGFSWSVGKGYVALEFDKADNIVHIEK</sequence>
<keyword evidence="2" id="KW-1185">Reference proteome</keyword>
<dbReference type="Proteomes" id="UP000184139">
    <property type="component" value="Unassembled WGS sequence"/>
</dbReference>
<evidence type="ECO:0000313" key="2">
    <source>
        <dbReference type="Proteomes" id="UP000184139"/>
    </source>
</evidence>
<evidence type="ECO:0000313" key="1">
    <source>
        <dbReference type="EMBL" id="SHI15784.1"/>
    </source>
</evidence>
<name>A0A1M5YVA4_9BACT</name>
<organism evidence="1 2">
    <name type="scientific">Desulfofustis glycolicus DSM 9705</name>
    <dbReference type="NCBI Taxonomy" id="1121409"/>
    <lineage>
        <taxon>Bacteria</taxon>
        <taxon>Pseudomonadati</taxon>
        <taxon>Thermodesulfobacteriota</taxon>
        <taxon>Desulfobulbia</taxon>
        <taxon>Desulfobulbales</taxon>
        <taxon>Desulfocapsaceae</taxon>
        <taxon>Desulfofustis</taxon>
    </lineage>
</organism>
<proteinExistence type="predicted"/>
<reference evidence="1 2" key="1">
    <citation type="submission" date="2016-11" db="EMBL/GenBank/DDBJ databases">
        <authorList>
            <person name="Jaros S."/>
            <person name="Januszkiewicz K."/>
            <person name="Wedrychowicz H."/>
        </authorList>
    </citation>
    <scope>NUCLEOTIDE SEQUENCE [LARGE SCALE GENOMIC DNA]</scope>
    <source>
        <strain evidence="1 2">DSM 9705</strain>
    </source>
</reference>
<dbReference type="EMBL" id="FQXS01000067">
    <property type="protein sequence ID" value="SHI15784.1"/>
    <property type="molecule type" value="Genomic_DNA"/>
</dbReference>
<dbReference type="RefSeq" id="WP_073379583.1">
    <property type="nucleotide sequence ID" value="NZ_FQXS01000067.1"/>
</dbReference>
<gene>
    <name evidence="1" type="ORF">SAMN02745124_04477</name>
</gene>
<accession>A0A1M5YVA4</accession>
<dbReference type="AlphaFoldDB" id="A0A1M5YVA4"/>